<dbReference type="PANTHER" id="PTHR45453:SF1">
    <property type="entry name" value="PHOSPHATE REGULON SENSOR PROTEIN PHOR"/>
    <property type="match status" value="1"/>
</dbReference>
<keyword evidence="9" id="KW-0547">Nucleotide-binding</keyword>
<dbReference type="FunFam" id="3.30.565.10:FF:000006">
    <property type="entry name" value="Sensor histidine kinase WalK"/>
    <property type="match status" value="1"/>
</dbReference>
<keyword evidence="12 15" id="KW-1133">Transmembrane helix</keyword>
<dbReference type="PROSITE" id="PS50109">
    <property type="entry name" value="HIS_KIN"/>
    <property type="match status" value="1"/>
</dbReference>
<dbReference type="FunFam" id="1.10.287.130:FF:000001">
    <property type="entry name" value="Two-component sensor histidine kinase"/>
    <property type="match status" value="1"/>
</dbReference>
<dbReference type="GO" id="GO:0004721">
    <property type="term" value="F:phosphoprotein phosphatase activity"/>
    <property type="evidence" value="ECO:0007669"/>
    <property type="project" value="InterPro"/>
</dbReference>
<dbReference type="InterPro" id="IPR036890">
    <property type="entry name" value="HATPase_C_sf"/>
</dbReference>
<evidence type="ECO:0000256" key="4">
    <source>
        <dbReference type="ARBA" id="ARBA00022448"/>
    </source>
</evidence>
<dbReference type="Gene3D" id="3.30.565.10">
    <property type="entry name" value="Histidine kinase-like ATPase, C-terminal domain"/>
    <property type="match status" value="1"/>
</dbReference>
<evidence type="ECO:0000256" key="6">
    <source>
        <dbReference type="ARBA" id="ARBA00022553"/>
    </source>
</evidence>
<keyword evidence="4" id="KW-0813">Transport</keyword>
<keyword evidence="7 17" id="KW-0808">Transferase</keyword>
<keyword evidence="5" id="KW-1003">Cell membrane</keyword>
<keyword evidence="10" id="KW-0418">Kinase</keyword>
<gene>
    <name evidence="17" type="ORF">MNBD_GAMMA02-472</name>
</gene>
<dbReference type="SMART" id="SM00387">
    <property type="entry name" value="HATPase_c"/>
    <property type="match status" value="1"/>
</dbReference>
<dbReference type="Gene3D" id="1.10.287.130">
    <property type="match status" value="1"/>
</dbReference>
<dbReference type="SUPFAM" id="SSF55874">
    <property type="entry name" value="ATPase domain of HSP90 chaperone/DNA topoisomerase II/histidine kinase"/>
    <property type="match status" value="1"/>
</dbReference>
<accession>A0A3B0VUY8</accession>
<evidence type="ECO:0000256" key="13">
    <source>
        <dbReference type="ARBA" id="ARBA00023012"/>
    </source>
</evidence>
<dbReference type="InterPro" id="IPR004358">
    <property type="entry name" value="Sig_transdc_His_kin-like_C"/>
</dbReference>
<sequence>MVVTFSMQISGWKQEKIAILAFLGLAVVTGWITGFWSWSLIVWLLVYIFWKIIEFKTFYDWYMNGATKKSTPVNQGIFESITCQVISNKKQIKKANKRNEYLLQQFVTTAQALPFATLLLNKNFEIQWVNHMAHEILNINESDANTKIANIIREPAFIQLLSTGKKDQEIKLTHHVDNNKSIQVRLIEINQDRFLMVAWDISAQEALQKSRKAFVANASHELRTPLTVISGYLEMLQSSEHVNDDWSMAIDQAKDQANRMAKIIDGMLKLSKIEHGRAIQSKDDEIPMPELVNGLFNDIKNGPNSRNHILEAEINSALWIKGDSSEITSICLNLMHNATIHTPDGTRIIIKWFEQNGEANFWVVDNGPGIDAKHIPHLTERFYRVDNSKVHNQQSTGLGLAIVKHICLKHGARFEIDSIKEQGTTFKVTFPAHRTKLID</sequence>
<dbReference type="PRINTS" id="PR00344">
    <property type="entry name" value="BCTRLSENSOR"/>
</dbReference>
<evidence type="ECO:0000313" key="17">
    <source>
        <dbReference type="EMBL" id="VAW43963.1"/>
    </source>
</evidence>
<evidence type="ECO:0000256" key="8">
    <source>
        <dbReference type="ARBA" id="ARBA00022692"/>
    </source>
</evidence>
<dbReference type="InterPro" id="IPR005467">
    <property type="entry name" value="His_kinase_dom"/>
</dbReference>
<dbReference type="GO" id="GO:0000155">
    <property type="term" value="F:phosphorelay sensor kinase activity"/>
    <property type="evidence" value="ECO:0007669"/>
    <property type="project" value="InterPro"/>
</dbReference>
<dbReference type="SUPFAM" id="SSF47384">
    <property type="entry name" value="Homodimeric domain of signal transducing histidine kinase"/>
    <property type="match status" value="1"/>
</dbReference>
<dbReference type="PANTHER" id="PTHR45453">
    <property type="entry name" value="PHOSPHATE REGULON SENSOR PROTEIN PHOR"/>
    <property type="match status" value="1"/>
</dbReference>
<keyword evidence="8 15" id="KW-0812">Transmembrane</keyword>
<comment type="catalytic activity">
    <reaction evidence="1">
        <text>ATP + protein L-histidine = ADP + protein N-phospho-L-histidine.</text>
        <dbReference type="EC" id="2.7.13.3"/>
    </reaction>
</comment>
<dbReference type="GO" id="GO:0005524">
    <property type="term" value="F:ATP binding"/>
    <property type="evidence" value="ECO:0007669"/>
    <property type="project" value="UniProtKB-KW"/>
</dbReference>
<evidence type="ECO:0000256" key="12">
    <source>
        <dbReference type="ARBA" id="ARBA00022989"/>
    </source>
</evidence>
<dbReference type="Pfam" id="PF02518">
    <property type="entry name" value="HATPase_c"/>
    <property type="match status" value="1"/>
</dbReference>
<evidence type="ECO:0000256" key="14">
    <source>
        <dbReference type="ARBA" id="ARBA00023136"/>
    </source>
</evidence>
<evidence type="ECO:0000259" key="16">
    <source>
        <dbReference type="PROSITE" id="PS50109"/>
    </source>
</evidence>
<keyword evidence="11" id="KW-0067">ATP-binding</keyword>
<dbReference type="InterPro" id="IPR050351">
    <property type="entry name" value="BphY/WalK/GraS-like"/>
</dbReference>
<feature type="transmembrane region" description="Helical" evidence="15">
    <location>
        <begin position="17"/>
        <end position="50"/>
    </location>
</feature>
<comment type="subcellular location">
    <subcellularLocation>
        <location evidence="2">Cell membrane</location>
    </subcellularLocation>
</comment>
<proteinExistence type="predicted"/>
<dbReference type="EC" id="2.7.13.3" evidence="3"/>
<evidence type="ECO:0000256" key="15">
    <source>
        <dbReference type="SAM" id="Phobius"/>
    </source>
</evidence>
<dbReference type="GO" id="GO:0005886">
    <property type="term" value="C:plasma membrane"/>
    <property type="evidence" value="ECO:0007669"/>
    <property type="project" value="UniProtKB-SubCell"/>
</dbReference>
<dbReference type="InterPro" id="IPR003594">
    <property type="entry name" value="HATPase_dom"/>
</dbReference>
<evidence type="ECO:0000256" key="10">
    <source>
        <dbReference type="ARBA" id="ARBA00022777"/>
    </source>
</evidence>
<dbReference type="SMART" id="SM00388">
    <property type="entry name" value="HisKA"/>
    <property type="match status" value="1"/>
</dbReference>
<dbReference type="Pfam" id="PF00512">
    <property type="entry name" value="HisKA"/>
    <property type="match status" value="1"/>
</dbReference>
<evidence type="ECO:0000256" key="3">
    <source>
        <dbReference type="ARBA" id="ARBA00012438"/>
    </source>
</evidence>
<dbReference type="InterPro" id="IPR036097">
    <property type="entry name" value="HisK_dim/P_sf"/>
</dbReference>
<name>A0A3B0VUY8_9ZZZZ</name>
<reference evidence="17" key="1">
    <citation type="submission" date="2018-06" db="EMBL/GenBank/DDBJ databases">
        <authorList>
            <person name="Zhirakovskaya E."/>
        </authorList>
    </citation>
    <scope>NUCLEOTIDE SEQUENCE</scope>
</reference>
<evidence type="ECO:0000256" key="11">
    <source>
        <dbReference type="ARBA" id="ARBA00022840"/>
    </source>
</evidence>
<evidence type="ECO:0000256" key="5">
    <source>
        <dbReference type="ARBA" id="ARBA00022475"/>
    </source>
</evidence>
<dbReference type="InterPro" id="IPR021766">
    <property type="entry name" value="PhoR_N"/>
</dbReference>
<evidence type="ECO:0000256" key="1">
    <source>
        <dbReference type="ARBA" id="ARBA00000085"/>
    </source>
</evidence>
<evidence type="ECO:0000256" key="9">
    <source>
        <dbReference type="ARBA" id="ARBA00022741"/>
    </source>
</evidence>
<keyword evidence="13" id="KW-0902">Two-component regulatory system</keyword>
<feature type="domain" description="Histidine kinase" evidence="16">
    <location>
        <begin position="217"/>
        <end position="434"/>
    </location>
</feature>
<dbReference type="NCBIfam" id="TIGR02966">
    <property type="entry name" value="phoR_proteo"/>
    <property type="match status" value="1"/>
</dbReference>
<protein>
    <recommendedName>
        <fullName evidence="3">histidine kinase</fullName>
        <ecNumber evidence="3">2.7.13.3</ecNumber>
    </recommendedName>
</protein>
<keyword evidence="14 15" id="KW-0472">Membrane</keyword>
<dbReference type="EMBL" id="UOFA01000053">
    <property type="protein sequence ID" value="VAW43963.1"/>
    <property type="molecule type" value="Genomic_DNA"/>
</dbReference>
<keyword evidence="6" id="KW-0597">Phosphoprotein</keyword>
<evidence type="ECO:0000256" key="7">
    <source>
        <dbReference type="ARBA" id="ARBA00022679"/>
    </source>
</evidence>
<organism evidence="17">
    <name type="scientific">hydrothermal vent metagenome</name>
    <dbReference type="NCBI Taxonomy" id="652676"/>
    <lineage>
        <taxon>unclassified sequences</taxon>
        <taxon>metagenomes</taxon>
        <taxon>ecological metagenomes</taxon>
    </lineage>
</organism>
<dbReference type="Pfam" id="PF11808">
    <property type="entry name" value="PhoR"/>
    <property type="match status" value="1"/>
</dbReference>
<evidence type="ECO:0000256" key="2">
    <source>
        <dbReference type="ARBA" id="ARBA00004236"/>
    </source>
</evidence>
<dbReference type="InterPro" id="IPR003661">
    <property type="entry name" value="HisK_dim/P_dom"/>
</dbReference>
<dbReference type="AlphaFoldDB" id="A0A3B0VUY8"/>
<dbReference type="GO" id="GO:0016036">
    <property type="term" value="P:cellular response to phosphate starvation"/>
    <property type="evidence" value="ECO:0007669"/>
    <property type="project" value="TreeGrafter"/>
</dbReference>
<dbReference type="InterPro" id="IPR014310">
    <property type="entry name" value="Sig_transdc_His_kinase_PhoR"/>
</dbReference>
<dbReference type="CDD" id="cd00082">
    <property type="entry name" value="HisKA"/>
    <property type="match status" value="1"/>
</dbReference>